<dbReference type="EMBL" id="CAJNYT010001508">
    <property type="protein sequence ID" value="CAF3416069.1"/>
    <property type="molecule type" value="Genomic_DNA"/>
</dbReference>
<feature type="domain" description="Carboxylesterase type B" evidence="1">
    <location>
        <begin position="54"/>
        <end position="303"/>
    </location>
</feature>
<gene>
    <name evidence="2" type="ORF">GRG538_LOCUS11345</name>
    <name evidence="3" type="ORF">QYT958_LOCUS2790</name>
</gene>
<dbReference type="AlphaFoldDB" id="A0A820TY14"/>
<dbReference type="Pfam" id="PF00135">
    <property type="entry name" value="COesterase"/>
    <property type="match status" value="1"/>
</dbReference>
<dbReference type="Proteomes" id="UP000663872">
    <property type="component" value="Unassembled WGS sequence"/>
</dbReference>
<dbReference type="InterPro" id="IPR002018">
    <property type="entry name" value="CarbesteraseB"/>
</dbReference>
<dbReference type="PANTHER" id="PTHR45570:SF1">
    <property type="entry name" value="CARBOXYLIC ESTER HYDROLASE"/>
    <property type="match status" value="1"/>
</dbReference>
<comment type="caution">
    <text evidence="3">The sequence shown here is derived from an EMBL/GenBank/DDBJ whole genome shotgun (WGS) entry which is preliminary data.</text>
</comment>
<dbReference type="EMBL" id="CAJOBR010000186">
    <property type="protein sequence ID" value="CAF4478017.1"/>
    <property type="molecule type" value="Genomic_DNA"/>
</dbReference>
<evidence type="ECO:0000259" key="1">
    <source>
        <dbReference type="Pfam" id="PF00135"/>
    </source>
</evidence>
<name>A0A820TY14_9BILA</name>
<evidence type="ECO:0000313" key="2">
    <source>
        <dbReference type="EMBL" id="CAF3416069.1"/>
    </source>
</evidence>
<dbReference type="InterPro" id="IPR029058">
    <property type="entry name" value="AB_hydrolase_fold"/>
</dbReference>
<dbReference type="PANTHER" id="PTHR45570">
    <property type="entry name" value="CARBOXYLIC ESTER HYDROLASE"/>
    <property type="match status" value="1"/>
</dbReference>
<dbReference type="Gene3D" id="3.40.50.1820">
    <property type="entry name" value="alpha/beta hydrolase"/>
    <property type="match status" value="1"/>
</dbReference>
<reference evidence="3" key="1">
    <citation type="submission" date="2021-02" db="EMBL/GenBank/DDBJ databases">
        <authorList>
            <person name="Nowell W R."/>
        </authorList>
    </citation>
    <scope>NUCLEOTIDE SEQUENCE</scope>
</reference>
<sequence>MLLLKCNHFFKLQSFKTLQCQYLLGKKISSIKYHVILLNLYRTYAEYVTSGILLGEQLNCSYTDISCFRAASYQQIAAAQKVVNTLLKSLKILLIFEPWVPTIDNLIVHGQAVDTIKNVSFPLKPLIIGTLTEEAVLYIYEDWHKPVYSTQYTEITVATFNRRALKVLERFPPVGTRDQRLLLVSVGMHWMFACSTRVFARKAATYTYVFGYPLDFDGWDNLTLCNDYVCHGSKLSYVFESALVNFTDAGRQLTTNIVTSWTNFGKIHDPNQPVIPSLLWPKTLINSKQHVYFQNPLQVQENYLKDD</sequence>
<protein>
    <recommendedName>
        <fullName evidence="1">Carboxylesterase type B domain-containing protein</fullName>
    </recommendedName>
</protein>
<dbReference type="SUPFAM" id="SSF53474">
    <property type="entry name" value="alpha/beta-Hydrolases"/>
    <property type="match status" value="1"/>
</dbReference>
<evidence type="ECO:0000313" key="4">
    <source>
        <dbReference type="Proteomes" id="UP000663848"/>
    </source>
</evidence>
<organism evidence="3 4">
    <name type="scientific">Rotaria socialis</name>
    <dbReference type="NCBI Taxonomy" id="392032"/>
    <lineage>
        <taxon>Eukaryota</taxon>
        <taxon>Metazoa</taxon>
        <taxon>Spiralia</taxon>
        <taxon>Gnathifera</taxon>
        <taxon>Rotifera</taxon>
        <taxon>Eurotatoria</taxon>
        <taxon>Bdelloidea</taxon>
        <taxon>Philodinida</taxon>
        <taxon>Philodinidae</taxon>
        <taxon>Rotaria</taxon>
    </lineage>
</organism>
<accession>A0A820TY14</accession>
<proteinExistence type="predicted"/>
<dbReference type="Proteomes" id="UP000663848">
    <property type="component" value="Unassembled WGS sequence"/>
</dbReference>
<evidence type="ECO:0000313" key="3">
    <source>
        <dbReference type="EMBL" id="CAF4478017.1"/>
    </source>
</evidence>